<protein>
    <submittedName>
        <fullName evidence="2">SET domain-containing protein</fullName>
    </submittedName>
</protein>
<proteinExistence type="predicted"/>
<evidence type="ECO:0000313" key="1">
    <source>
        <dbReference type="Proteomes" id="UP000095287"/>
    </source>
</evidence>
<reference evidence="2" key="1">
    <citation type="submission" date="2016-11" db="UniProtKB">
        <authorList>
            <consortium name="WormBaseParasite"/>
        </authorList>
    </citation>
    <scope>IDENTIFICATION</scope>
</reference>
<evidence type="ECO:0000313" key="2">
    <source>
        <dbReference type="WBParaSite" id="L893_g5505.t1"/>
    </source>
</evidence>
<sequence>MAAITLSRESLGVANYKHKLPLEDLVRLRGNVRKKSVFIDACQPVDRANDRLRRYVPFCNHSTPPQDDPIAADLLETEEQPLRQNRLRLICFDVL</sequence>
<dbReference type="Proteomes" id="UP000095287">
    <property type="component" value="Unplaced"/>
</dbReference>
<dbReference type="WBParaSite" id="L893_g5505.t1">
    <property type="protein sequence ID" value="L893_g5505.t1"/>
    <property type="gene ID" value="L893_g5505"/>
</dbReference>
<accession>A0A1I8AGZ5</accession>
<dbReference type="AlphaFoldDB" id="A0A1I8AGZ5"/>
<keyword evidence="1" id="KW-1185">Reference proteome</keyword>
<name>A0A1I8AGZ5_9BILA</name>
<organism evidence="1 2">
    <name type="scientific">Steinernema glaseri</name>
    <dbReference type="NCBI Taxonomy" id="37863"/>
    <lineage>
        <taxon>Eukaryota</taxon>
        <taxon>Metazoa</taxon>
        <taxon>Ecdysozoa</taxon>
        <taxon>Nematoda</taxon>
        <taxon>Chromadorea</taxon>
        <taxon>Rhabditida</taxon>
        <taxon>Tylenchina</taxon>
        <taxon>Panagrolaimomorpha</taxon>
        <taxon>Strongyloidoidea</taxon>
        <taxon>Steinernematidae</taxon>
        <taxon>Steinernema</taxon>
    </lineage>
</organism>